<gene>
    <name evidence="1" type="ORF">IQ260_24940</name>
</gene>
<dbReference type="RefSeq" id="WP_193995779.1">
    <property type="nucleotide sequence ID" value="NZ_JADEXP010000336.1"/>
</dbReference>
<keyword evidence="2" id="KW-1185">Reference proteome</keyword>
<dbReference type="InterPro" id="IPR027417">
    <property type="entry name" value="P-loop_NTPase"/>
</dbReference>
<dbReference type="InterPro" id="IPR001646">
    <property type="entry name" value="5peptide_repeat"/>
</dbReference>
<comment type="caution">
    <text evidence="1">The sequence shown here is derived from an EMBL/GenBank/DDBJ whole genome shotgun (WGS) entry which is preliminary data.</text>
</comment>
<dbReference type="PANTHER" id="PTHR14136">
    <property type="entry name" value="BTB_POZ DOMAIN-CONTAINING PROTEIN KCTD9"/>
    <property type="match status" value="1"/>
</dbReference>
<dbReference type="PANTHER" id="PTHR14136:SF17">
    <property type="entry name" value="BTB_POZ DOMAIN-CONTAINING PROTEIN KCTD9"/>
    <property type="match status" value="1"/>
</dbReference>
<sequence length="718" mass="80146">DFVDSDSGWLTDKHTRFLFLLDGFDELLLEGRESGGLKDFLQQIEQFQKDSHHRFLITGRPLSVQGIERVITQSEDLKRAELQPMHDGLRNMWHQKWSVMFGQTESDSFQEFLSVCPIDINNKLAREPLLLYLLGRMHREQRLKSEMFEGIQGPVAKLVIYDEAVRWVIEEQRQDQNVRLAGLESEDLRQALTEAAVCVTQSDQKVSKISFLEARLAHDKDNSIYELLQNARKNVKISEQKLLNNLLTAFYIKPASGDKEGSVEFAHKSFGEFLFAERLKDAMEDWSQEGKRRGEKYLVSPDTMHREIYDLLGYGSLTSEVMDYLMAMLFRSDNFEVLILFERLYNFYLRWCNGDFINAVETNWPRLKMTSLRAQIPDRKKPLGLQQINTYTGLNVILLLLELQRYSQKPDYLQDTLIFWPCGEPGTEELSSAQLRSIIGISECLHTNAFREIVGSFLSNSQLSGADLSNVDLSGVDLSGADLSGAYLSNANLSDADLSNADLSDADLRGVLFINANLNRANLSNASLSNANLNRADLRDSNLGNANLRGASLKSTSLNNANFSGTDIIDADLSNASLSRANLTDADLSNTDLRGASLNNADLSNANLRGAALIDTNLSRASLSRTSLSGAYLNNADLSLTSLVDANLSLTSLSNANLSNAYLNNADLKGTELKDANLEGTDLSSAKYLTVDQLHGARLCRTLLPKSIDLDPNRDCSE</sequence>
<dbReference type="Gene3D" id="3.40.50.300">
    <property type="entry name" value="P-loop containing nucleotide triphosphate hydrolases"/>
    <property type="match status" value="1"/>
</dbReference>
<dbReference type="EMBL" id="JADEXP010000336">
    <property type="protein sequence ID" value="MBE9069892.1"/>
    <property type="molecule type" value="Genomic_DNA"/>
</dbReference>
<name>A0A929FCB8_LEPEC</name>
<dbReference type="Proteomes" id="UP000615026">
    <property type="component" value="Unassembled WGS sequence"/>
</dbReference>
<evidence type="ECO:0000313" key="2">
    <source>
        <dbReference type="Proteomes" id="UP000615026"/>
    </source>
</evidence>
<proteinExistence type="predicted"/>
<reference evidence="1" key="1">
    <citation type="submission" date="2020-10" db="EMBL/GenBank/DDBJ databases">
        <authorList>
            <person name="Castelo-Branco R."/>
            <person name="Eusebio N."/>
            <person name="Adriana R."/>
            <person name="Vieira A."/>
            <person name="Brugerolle De Fraissinette N."/>
            <person name="Rezende De Castro R."/>
            <person name="Schneider M.P."/>
            <person name="Vasconcelos V."/>
            <person name="Leao P.N."/>
        </authorList>
    </citation>
    <scope>NUCLEOTIDE SEQUENCE</scope>
    <source>
        <strain evidence="1">LEGE 11479</strain>
    </source>
</reference>
<dbReference type="Gene3D" id="2.160.20.80">
    <property type="entry name" value="E3 ubiquitin-protein ligase SopA"/>
    <property type="match status" value="2"/>
</dbReference>
<dbReference type="SUPFAM" id="SSF141571">
    <property type="entry name" value="Pentapeptide repeat-like"/>
    <property type="match status" value="2"/>
</dbReference>
<dbReference type="AlphaFoldDB" id="A0A929FCB8"/>
<evidence type="ECO:0000313" key="1">
    <source>
        <dbReference type="EMBL" id="MBE9069892.1"/>
    </source>
</evidence>
<organism evidence="1 2">
    <name type="scientific">Leptolyngbya cf. ectocarpi LEGE 11479</name>
    <dbReference type="NCBI Taxonomy" id="1828722"/>
    <lineage>
        <taxon>Bacteria</taxon>
        <taxon>Bacillati</taxon>
        <taxon>Cyanobacteriota</taxon>
        <taxon>Cyanophyceae</taxon>
        <taxon>Leptolyngbyales</taxon>
        <taxon>Leptolyngbyaceae</taxon>
        <taxon>Leptolyngbya group</taxon>
        <taxon>Leptolyngbya</taxon>
    </lineage>
</organism>
<accession>A0A929FCB8</accession>
<dbReference type="Pfam" id="PF00805">
    <property type="entry name" value="Pentapeptide"/>
    <property type="match status" value="4"/>
</dbReference>
<protein>
    <submittedName>
        <fullName evidence="1">Pentapeptide repeat-containing protein</fullName>
    </submittedName>
</protein>
<dbReference type="InterPro" id="IPR051082">
    <property type="entry name" value="Pentapeptide-BTB/POZ_domain"/>
</dbReference>
<feature type="non-terminal residue" evidence="1">
    <location>
        <position position="1"/>
    </location>
</feature>